<organism evidence="1 2">
    <name type="scientific">Leucobacter alluvii</name>
    <dbReference type="NCBI Taxonomy" id="340321"/>
    <lineage>
        <taxon>Bacteria</taxon>
        <taxon>Bacillati</taxon>
        <taxon>Actinomycetota</taxon>
        <taxon>Actinomycetes</taxon>
        <taxon>Micrococcales</taxon>
        <taxon>Microbacteriaceae</taxon>
        <taxon>Leucobacter</taxon>
    </lineage>
</organism>
<keyword evidence="2" id="KW-1185">Reference proteome</keyword>
<comment type="caution">
    <text evidence="1">The sequence shown here is derived from an EMBL/GenBank/DDBJ whole genome shotgun (WGS) entry which is preliminary data.</text>
</comment>
<accession>A0ABN3B3M5</accession>
<proteinExistence type="predicted"/>
<protein>
    <recommendedName>
        <fullName evidence="3">Ribosomally synthesized peptide with SipW-like signal peptide</fullName>
    </recommendedName>
</protein>
<dbReference type="EMBL" id="BAAAOP010000003">
    <property type="protein sequence ID" value="GAA2186228.1"/>
    <property type="molecule type" value="Genomic_DNA"/>
</dbReference>
<dbReference type="RefSeq" id="WP_346057332.1">
    <property type="nucleotide sequence ID" value="NZ_BAAAOP010000003.1"/>
</dbReference>
<dbReference type="Proteomes" id="UP001501084">
    <property type="component" value="Unassembled WGS sequence"/>
</dbReference>
<sequence>MAIEKKKGRKRLVIAAGALLGIGALATSAAFTDFGLLNLGGAGGFGGEENAYNLQVSAGQEATIDSVVNWVEANPDAEDVAPITGADSLVPGGEAVTVNLPVKNASKSFSSTLALDIEDTTPANADTAIQAKNDAYASLLRIDIAQTDNAGTAPTDWVATGLTADAASADLANLAPEAGTVAVVRVYLLDGATQDDTNAANGGTVNLQAKFSGSSIN</sequence>
<gene>
    <name evidence="1" type="ORF">GCM10009786_06090</name>
</gene>
<evidence type="ECO:0008006" key="3">
    <source>
        <dbReference type="Google" id="ProtNLM"/>
    </source>
</evidence>
<evidence type="ECO:0000313" key="1">
    <source>
        <dbReference type="EMBL" id="GAA2186228.1"/>
    </source>
</evidence>
<evidence type="ECO:0000313" key="2">
    <source>
        <dbReference type="Proteomes" id="UP001501084"/>
    </source>
</evidence>
<name>A0ABN3B3M5_9MICO</name>
<reference evidence="1 2" key="1">
    <citation type="journal article" date="2019" name="Int. J. Syst. Evol. Microbiol.">
        <title>The Global Catalogue of Microorganisms (GCM) 10K type strain sequencing project: providing services to taxonomists for standard genome sequencing and annotation.</title>
        <authorList>
            <consortium name="The Broad Institute Genomics Platform"/>
            <consortium name="The Broad Institute Genome Sequencing Center for Infectious Disease"/>
            <person name="Wu L."/>
            <person name="Ma J."/>
        </authorList>
    </citation>
    <scope>NUCLEOTIDE SEQUENCE [LARGE SCALE GENOMIC DNA]</scope>
    <source>
        <strain evidence="1 2">JCM 14919</strain>
    </source>
</reference>